<proteinExistence type="predicted"/>
<organism evidence="1 2">
    <name type="scientific">Pseudomonas putida</name>
    <name type="common">Arthrobacter siderocapsulatus</name>
    <dbReference type="NCBI Taxonomy" id="303"/>
    <lineage>
        <taxon>Bacteria</taxon>
        <taxon>Pseudomonadati</taxon>
        <taxon>Pseudomonadota</taxon>
        <taxon>Gammaproteobacteria</taxon>
        <taxon>Pseudomonadales</taxon>
        <taxon>Pseudomonadaceae</taxon>
        <taxon>Pseudomonas</taxon>
    </lineage>
</organism>
<evidence type="ECO:0000313" key="1">
    <source>
        <dbReference type="EMBL" id="OAI92629.1"/>
    </source>
</evidence>
<dbReference type="AlphaFoldDB" id="A0A177SP89"/>
<dbReference type="EMBL" id="LUCV01000017">
    <property type="protein sequence ID" value="OAI92629.1"/>
    <property type="molecule type" value="Genomic_DNA"/>
</dbReference>
<sequence>MSFNLANKSFAERAEIEEEKARLFELWQTNLAKAKGEAVRLIGEKPRRKGKWAEWVRAELDAMSPPEYANMVRGEVNKLMAAASASKA</sequence>
<accession>A0A177SP89</accession>
<comment type="caution">
    <text evidence="1">The sequence shown here is derived from an EMBL/GenBank/DDBJ whole genome shotgun (WGS) entry which is preliminary data.</text>
</comment>
<reference evidence="1 2" key="1">
    <citation type="submission" date="2016-03" db="EMBL/GenBank/DDBJ databases">
        <title>Draft Genome Assembly of Pseudomonas putida strain CBF10-2.</title>
        <authorList>
            <person name="Iyer R.S."/>
            <person name="Damania A."/>
        </authorList>
    </citation>
    <scope>NUCLEOTIDE SEQUENCE [LARGE SCALE GENOMIC DNA]</scope>
    <source>
        <strain evidence="1 2">CBF10-2</strain>
    </source>
</reference>
<dbReference type="Proteomes" id="UP000077752">
    <property type="component" value="Unassembled WGS sequence"/>
</dbReference>
<name>A0A177SP89_PSEPU</name>
<gene>
    <name evidence="1" type="ORF">AYO28_17705</name>
</gene>
<dbReference type="RefSeq" id="WP_064302892.1">
    <property type="nucleotide sequence ID" value="NZ_LUCV01000017.1"/>
</dbReference>
<protein>
    <submittedName>
        <fullName evidence="1">Uncharacterized protein</fullName>
    </submittedName>
</protein>
<evidence type="ECO:0000313" key="2">
    <source>
        <dbReference type="Proteomes" id="UP000077752"/>
    </source>
</evidence>